<feature type="signal peptide" evidence="1">
    <location>
        <begin position="1"/>
        <end position="21"/>
    </location>
</feature>
<protein>
    <recommendedName>
        <fullName evidence="4">DUF4625 domain-containing protein</fullName>
    </recommendedName>
</protein>
<keyword evidence="3" id="KW-1185">Reference proteome</keyword>
<dbReference type="RefSeq" id="WP_101072178.1">
    <property type="nucleotide sequence ID" value="NZ_PISP01000001.1"/>
</dbReference>
<evidence type="ECO:0008006" key="4">
    <source>
        <dbReference type="Google" id="ProtNLM"/>
    </source>
</evidence>
<dbReference type="EMBL" id="PISP01000001">
    <property type="protein sequence ID" value="PKD44890.1"/>
    <property type="molecule type" value="Genomic_DNA"/>
</dbReference>
<evidence type="ECO:0000313" key="2">
    <source>
        <dbReference type="EMBL" id="PKD44890.1"/>
    </source>
</evidence>
<dbReference type="PROSITE" id="PS51257">
    <property type="entry name" value="PROKAR_LIPOPROTEIN"/>
    <property type="match status" value="1"/>
</dbReference>
<comment type="caution">
    <text evidence="2">The sequence shown here is derived from an EMBL/GenBank/DDBJ whole genome shotgun (WGS) entry which is preliminary data.</text>
</comment>
<sequence length="157" mass="16815">MKKSYLLTLFTAAILILTAVSCDSNDDHDDHGEVPVGLQLSLNGQMLVTQDSGTVTYASGDAIELPVGAEVGPVDVQFIAEDGDLFTPEGSEYGLEYTLSQNGVISVEHPLGNNQFQFNVTAVEVGETTVTLDLLHDGHSDFETQPITVRVSQSESE</sequence>
<accession>A0A2N0VL33</accession>
<reference evidence="2 3" key="1">
    <citation type="submission" date="2017-11" db="EMBL/GenBank/DDBJ databases">
        <title>Rhodohalobacter 15182 sp. nov., isolated from a salt lake.</title>
        <authorList>
            <person name="Han S."/>
        </authorList>
    </citation>
    <scope>NUCLEOTIDE SEQUENCE [LARGE SCALE GENOMIC DNA]</scope>
    <source>
        <strain evidence="2 3">15182</strain>
    </source>
</reference>
<feature type="chain" id="PRO_5014664430" description="DUF4625 domain-containing protein" evidence="1">
    <location>
        <begin position="22"/>
        <end position="157"/>
    </location>
</feature>
<proteinExistence type="predicted"/>
<dbReference type="AlphaFoldDB" id="A0A2N0VL33"/>
<gene>
    <name evidence="2" type="ORF">CWD77_05365</name>
</gene>
<evidence type="ECO:0000313" key="3">
    <source>
        <dbReference type="Proteomes" id="UP000233398"/>
    </source>
</evidence>
<dbReference type="OrthoDB" id="1524818at2"/>
<organism evidence="2 3">
    <name type="scientific">Rhodohalobacter barkolensis</name>
    <dbReference type="NCBI Taxonomy" id="2053187"/>
    <lineage>
        <taxon>Bacteria</taxon>
        <taxon>Pseudomonadati</taxon>
        <taxon>Balneolota</taxon>
        <taxon>Balneolia</taxon>
        <taxon>Balneolales</taxon>
        <taxon>Balneolaceae</taxon>
        <taxon>Rhodohalobacter</taxon>
    </lineage>
</organism>
<dbReference type="Proteomes" id="UP000233398">
    <property type="component" value="Unassembled WGS sequence"/>
</dbReference>
<keyword evidence="1" id="KW-0732">Signal</keyword>
<evidence type="ECO:0000256" key="1">
    <source>
        <dbReference type="SAM" id="SignalP"/>
    </source>
</evidence>
<name>A0A2N0VL33_9BACT</name>